<evidence type="ECO:0008006" key="4">
    <source>
        <dbReference type="Google" id="ProtNLM"/>
    </source>
</evidence>
<name>A0ABD1E590_HYPHA</name>
<evidence type="ECO:0000313" key="2">
    <source>
        <dbReference type="EMBL" id="KAL1489735.1"/>
    </source>
</evidence>
<sequence>MNYSGFARWKKETQIKRILESNFIFNFFIQFVVLNNLGPVCEVQPASFGWNGPNITMAILHFNILWLYFPLKMLGCMLRQYHILRQYDISEKAKFVIQIKKRYQPYSMQFTSNYHINTF</sequence>
<dbReference type="Proteomes" id="UP001566132">
    <property type="component" value="Unassembled WGS sequence"/>
</dbReference>
<reference evidence="2 3" key="1">
    <citation type="submission" date="2024-05" db="EMBL/GenBank/DDBJ databases">
        <title>Genetic variation in Jamaican populations of the coffee berry borer (Hypothenemus hampei).</title>
        <authorList>
            <person name="Errbii M."/>
            <person name="Myrie A."/>
        </authorList>
    </citation>
    <scope>NUCLEOTIDE SEQUENCE [LARGE SCALE GENOMIC DNA]</scope>
    <source>
        <strain evidence="2">JA-Hopewell-2020-01-JO</strain>
        <tissue evidence="2">Whole body</tissue>
    </source>
</reference>
<dbReference type="EMBL" id="JBDJPC010000011">
    <property type="protein sequence ID" value="KAL1489735.1"/>
    <property type="molecule type" value="Genomic_DNA"/>
</dbReference>
<proteinExistence type="predicted"/>
<protein>
    <recommendedName>
        <fullName evidence="4">Transmembrane protein</fullName>
    </recommendedName>
</protein>
<gene>
    <name evidence="2" type="ORF">ABEB36_013670</name>
</gene>
<organism evidence="2 3">
    <name type="scientific">Hypothenemus hampei</name>
    <name type="common">Coffee berry borer</name>
    <dbReference type="NCBI Taxonomy" id="57062"/>
    <lineage>
        <taxon>Eukaryota</taxon>
        <taxon>Metazoa</taxon>
        <taxon>Ecdysozoa</taxon>
        <taxon>Arthropoda</taxon>
        <taxon>Hexapoda</taxon>
        <taxon>Insecta</taxon>
        <taxon>Pterygota</taxon>
        <taxon>Neoptera</taxon>
        <taxon>Endopterygota</taxon>
        <taxon>Coleoptera</taxon>
        <taxon>Polyphaga</taxon>
        <taxon>Cucujiformia</taxon>
        <taxon>Curculionidae</taxon>
        <taxon>Scolytinae</taxon>
        <taxon>Hypothenemus</taxon>
    </lineage>
</organism>
<evidence type="ECO:0000313" key="3">
    <source>
        <dbReference type="Proteomes" id="UP001566132"/>
    </source>
</evidence>
<feature type="transmembrane region" description="Helical" evidence="1">
    <location>
        <begin position="21"/>
        <end position="38"/>
    </location>
</feature>
<comment type="caution">
    <text evidence="2">The sequence shown here is derived from an EMBL/GenBank/DDBJ whole genome shotgun (WGS) entry which is preliminary data.</text>
</comment>
<feature type="transmembrane region" description="Helical" evidence="1">
    <location>
        <begin position="50"/>
        <end position="69"/>
    </location>
</feature>
<keyword evidence="1" id="KW-0472">Membrane</keyword>
<keyword evidence="1" id="KW-0812">Transmembrane</keyword>
<keyword evidence="3" id="KW-1185">Reference proteome</keyword>
<evidence type="ECO:0000256" key="1">
    <source>
        <dbReference type="SAM" id="Phobius"/>
    </source>
</evidence>
<accession>A0ABD1E590</accession>
<dbReference type="AlphaFoldDB" id="A0ABD1E590"/>
<keyword evidence="1" id="KW-1133">Transmembrane helix</keyword>